<proteinExistence type="predicted"/>
<keyword evidence="1" id="KW-0812">Transmembrane</keyword>
<dbReference type="Proteomes" id="UP000264820">
    <property type="component" value="Unplaced"/>
</dbReference>
<accession>A0A3Q2XI10</accession>
<evidence type="ECO:0000313" key="2">
    <source>
        <dbReference type="Ensembl" id="ENSHCOP00000004105.1"/>
    </source>
</evidence>
<dbReference type="AlphaFoldDB" id="A0A3Q2XI10"/>
<sequence>SSAILSGNKRLMDWGSIAPSGPGLLALFNGTIISAIYQKILRANIRQHFVWHLGARELC</sequence>
<protein>
    <submittedName>
        <fullName evidence="2">Uncharacterized protein</fullName>
    </submittedName>
</protein>
<keyword evidence="1" id="KW-1133">Transmembrane helix</keyword>
<name>A0A3Q2XI10_HIPCM</name>
<evidence type="ECO:0000256" key="1">
    <source>
        <dbReference type="SAM" id="Phobius"/>
    </source>
</evidence>
<organism evidence="2 3">
    <name type="scientific">Hippocampus comes</name>
    <name type="common">Tiger tail seahorse</name>
    <dbReference type="NCBI Taxonomy" id="109280"/>
    <lineage>
        <taxon>Eukaryota</taxon>
        <taxon>Metazoa</taxon>
        <taxon>Chordata</taxon>
        <taxon>Craniata</taxon>
        <taxon>Vertebrata</taxon>
        <taxon>Euteleostomi</taxon>
        <taxon>Actinopterygii</taxon>
        <taxon>Neopterygii</taxon>
        <taxon>Teleostei</taxon>
        <taxon>Neoteleostei</taxon>
        <taxon>Acanthomorphata</taxon>
        <taxon>Syngnathiaria</taxon>
        <taxon>Syngnathiformes</taxon>
        <taxon>Syngnathoidei</taxon>
        <taxon>Syngnathidae</taxon>
        <taxon>Hippocampus</taxon>
    </lineage>
</organism>
<keyword evidence="1" id="KW-0472">Membrane</keyword>
<evidence type="ECO:0000313" key="3">
    <source>
        <dbReference type="Proteomes" id="UP000264820"/>
    </source>
</evidence>
<dbReference type="Ensembl" id="ENSHCOT00000007610.1">
    <property type="protein sequence ID" value="ENSHCOP00000004105.1"/>
    <property type="gene ID" value="ENSHCOG00000005502.1"/>
</dbReference>
<keyword evidence="3" id="KW-1185">Reference proteome</keyword>
<reference evidence="2" key="2">
    <citation type="submission" date="2025-09" db="UniProtKB">
        <authorList>
            <consortium name="Ensembl"/>
        </authorList>
    </citation>
    <scope>IDENTIFICATION</scope>
</reference>
<reference evidence="2" key="1">
    <citation type="submission" date="2025-08" db="UniProtKB">
        <authorList>
            <consortium name="Ensembl"/>
        </authorList>
    </citation>
    <scope>IDENTIFICATION</scope>
</reference>
<feature type="transmembrane region" description="Helical" evidence="1">
    <location>
        <begin position="20"/>
        <end position="37"/>
    </location>
</feature>